<dbReference type="GO" id="GO:0046872">
    <property type="term" value="F:metal ion binding"/>
    <property type="evidence" value="ECO:0007669"/>
    <property type="project" value="UniProtKB-KW"/>
</dbReference>
<dbReference type="GO" id="GO:0004493">
    <property type="term" value="F:methylmalonyl-CoA epimerase activity"/>
    <property type="evidence" value="ECO:0007669"/>
    <property type="project" value="TreeGrafter"/>
</dbReference>
<dbReference type="PANTHER" id="PTHR43048:SF5">
    <property type="entry name" value="BLR5325 PROTEIN"/>
    <property type="match status" value="1"/>
</dbReference>
<dbReference type="InterPro" id="IPR037523">
    <property type="entry name" value="VOC_core"/>
</dbReference>
<keyword evidence="1" id="KW-0479">Metal-binding</keyword>
<evidence type="ECO:0000256" key="1">
    <source>
        <dbReference type="ARBA" id="ARBA00022723"/>
    </source>
</evidence>
<dbReference type="PROSITE" id="PS51819">
    <property type="entry name" value="VOC"/>
    <property type="match status" value="1"/>
</dbReference>
<dbReference type="AlphaFoldDB" id="A0A381P3F4"/>
<gene>
    <name evidence="3" type="ORF">METZ01_LOCUS14319</name>
</gene>
<dbReference type="SUPFAM" id="SSF54593">
    <property type="entry name" value="Glyoxalase/Bleomycin resistance protein/Dihydroxybiphenyl dioxygenase"/>
    <property type="match status" value="1"/>
</dbReference>
<protein>
    <recommendedName>
        <fullName evidence="2">VOC domain-containing protein</fullName>
    </recommendedName>
</protein>
<dbReference type="PANTHER" id="PTHR43048">
    <property type="entry name" value="METHYLMALONYL-COA EPIMERASE"/>
    <property type="match status" value="1"/>
</dbReference>
<accession>A0A381P3F4</accession>
<evidence type="ECO:0000313" key="3">
    <source>
        <dbReference type="EMBL" id="SUZ61465.1"/>
    </source>
</evidence>
<feature type="domain" description="VOC" evidence="2">
    <location>
        <begin position="5"/>
        <end position="127"/>
    </location>
</feature>
<dbReference type="CDD" id="cd06587">
    <property type="entry name" value="VOC"/>
    <property type="match status" value="1"/>
</dbReference>
<sequence>MPKYRHHHIHLMSHDAMAAGRFYESMFGAKILKSKGANGLPRCNMELDGQTILISTVTEDITRMSKNPHQQLGLDHIGLRVDDMDEAAIQLKGLGAEFLIEPRETTPGVQIAFVRGPDGVNIELVQYPDRG</sequence>
<dbReference type="InterPro" id="IPR051785">
    <property type="entry name" value="MMCE/EMCE_epimerase"/>
</dbReference>
<dbReference type="Pfam" id="PF00903">
    <property type="entry name" value="Glyoxalase"/>
    <property type="match status" value="1"/>
</dbReference>
<proteinExistence type="predicted"/>
<dbReference type="InterPro" id="IPR029068">
    <property type="entry name" value="Glyas_Bleomycin-R_OHBP_Dase"/>
</dbReference>
<organism evidence="3">
    <name type="scientific">marine metagenome</name>
    <dbReference type="NCBI Taxonomy" id="408172"/>
    <lineage>
        <taxon>unclassified sequences</taxon>
        <taxon>metagenomes</taxon>
        <taxon>ecological metagenomes</taxon>
    </lineage>
</organism>
<name>A0A381P3F4_9ZZZZ</name>
<dbReference type="Gene3D" id="3.10.180.10">
    <property type="entry name" value="2,3-Dihydroxybiphenyl 1,2-Dioxygenase, domain 1"/>
    <property type="match status" value="1"/>
</dbReference>
<dbReference type="InterPro" id="IPR004360">
    <property type="entry name" value="Glyas_Fos-R_dOase_dom"/>
</dbReference>
<dbReference type="EMBL" id="UINC01000805">
    <property type="protein sequence ID" value="SUZ61465.1"/>
    <property type="molecule type" value="Genomic_DNA"/>
</dbReference>
<evidence type="ECO:0000259" key="2">
    <source>
        <dbReference type="PROSITE" id="PS51819"/>
    </source>
</evidence>
<dbReference type="GO" id="GO:0046491">
    <property type="term" value="P:L-methylmalonyl-CoA metabolic process"/>
    <property type="evidence" value="ECO:0007669"/>
    <property type="project" value="TreeGrafter"/>
</dbReference>
<reference evidence="3" key="1">
    <citation type="submission" date="2018-05" db="EMBL/GenBank/DDBJ databases">
        <authorList>
            <person name="Lanie J.A."/>
            <person name="Ng W.-L."/>
            <person name="Kazmierczak K.M."/>
            <person name="Andrzejewski T.M."/>
            <person name="Davidsen T.M."/>
            <person name="Wayne K.J."/>
            <person name="Tettelin H."/>
            <person name="Glass J.I."/>
            <person name="Rusch D."/>
            <person name="Podicherti R."/>
            <person name="Tsui H.-C.T."/>
            <person name="Winkler M.E."/>
        </authorList>
    </citation>
    <scope>NUCLEOTIDE SEQUENCE</scope>
</reference>